<gene>
    <name evidence="2" type="ORF">OMP38_25790</name>
</gene>
<reference evidence="2 3" key="1">
    <citation type="submission" date="2022-10" db="EMBL/GenBank/DDBJ databases">
        <title>Comparative genomic analysis of Cohnella hashimotonis sp. nov., isolated from the International Space Station.</title>
        <authorList>
            <person name="Simpson A."/>
            <person name="Venkateswaran K."/>
        </authorList>
    </citation>
    <scope>NUCLEOTIDE SEQUENCE [LARGE SCALE GENOMIC DNA]</scope>
    <source>
        <strain evidence="2 3">DSM 18997</strain>
    </source>
</reference>
<sequence>MNRVVLFWLAFILTRPFGATFGDFLIKPHDKGGLGLQNGTQIASGILLAVLIVCIVIEYAKPKSLIRSTDTAAA</sequence>
<comment type="caution">
    <text evidence="2">The sequence shown here is derived from an EMBL/GenBank/DDBJ whole genome shotgun (WGS) entry which is preliminary data.</text>
</comment>
<dbReference type="EMBL" id="JAPDHZ010000004">
    <property type="protein sequence ID" value="MDG0793852.1"/>
    <property type="molecule type" value="Genomic_DNA"/>
</dbReference>
<keyword evidence="1" id="KW-0812">Transmembrane</keyword>
<dbReference type="RefSeq" id="WP_277567666.1">
    <property type="nucleotide sequence ID" value="NZ_JAPDHZ010000004.1"/>
</dbReference>
<dbReference type="Proteomes" id="UP001153387">
    <property type="component" value="Unassembled WGS sequence"/>
</dbReference>
<keyword evidence="1" id="KW-0472">Membrane</keyword>
<dbReference type="AlphaFoldDB" id="A0A9X4QPU4"/>
<proteinExistence type="predicted"/>
<keyword evidence="3" id="KW-1185">Reference proteome</keyword>
<dbReference type="InterPro" id="IPR007136">
    <property type="entry name" value="DUF347"/>
</dbReference>
<evidence type="ECO:0000313" key="2">
    <source>
        <dbReference type="EMBL" id="MDG0793852.1"/>
    </source>
</evidence>
<keyword evidence="1" id="KW-1133">Transmembrane helix</keyword>
<feature type="transmembrane region" description="Helical" evidence="1">
    <location>
        <begin position="42"/>
        <end position="60"/>
    </location>
</feature>
<evidence type="ECO:0000313" key="3">
    <source>
        <dbReference type="Proteomes" id="UP001153387"/>
    </source>
</evidence>
<accession>A0A9X4QPU4</accession>
<name>A0A9X4QPU4_9BACL</name>
<protein>
    <submittedName>
        <fullName evidence="2">Uncharacterized protein</fullName>
    </submittedName>
</protein>
<dbReference type="Pfam" id="PF03988">
    <property type="entry name" value="DUF347"/>
    <property type="match status" value="1"/>
</dbReference>
<organism evidence="2 3">
    <name type="scientific">Cohnella ginsengisoli</name>
    <dbReference type="NCBI Taxonomy" id="425004"/>
    <lineage>
        <taxon>Bacteria</taxon>
        <taxon>Bacillati</taxon>
        <taxon>Bacillota</taxon>
        <taxon>Bacilli</taxon>
        <taxon>Bacillales</taxon>
        <taxon>Paenibacillaceae</taxon>
        <taxon>Cohnella</taxon>
    </lineage>
</organism>
<evidence type="ECO:0000256" key="1">
    <source>
        <dbReference type="SAM" id="Phobius"/>
    </source>
</evidence>